<proteinExistence type="predicted"/>
<protein>
    <submittedName>
        <fullName evidence="1">Uncharacterized protein</fullName>
    </submittedName>
</protein>
<comment type="caution">
    <text evidence="1">The sequence shown here is derived from an EMBL/GenBank/DDBJ whole genome shotgun (WGS) entry which is preliminary data.</text>
</comment>
<keyword evidence="2" id="KW-1185">Reference proteome</keyword>
<evidence type="ECO:0000313" key="2">
    <source>
        <dbReference type="Proteomes" id="UP000625316"/>
    </source>
</evidence>
<dbReference type="RefSeq" id="WP_264324334.1">
    <property type="nucleotide sequence ID" value="NZ_JADEXQ010000017.1"/>
</dbReference>
<sequence length="58" mass="6936">MQAIPVVLLLVYLFGAWKFWRGFRNTNFMQNRLGLTVFWPILLVSRSYRTNFRKALKG</sequence>
<gene>
    <name evidence="1" type="ORF">IQ266_07030</name>
</gene>
<dbReference type="Proteomes" id="UP000625316">
    <property type="component" value="Unassembled WGS sequence"/>
</dbReference>
<dbReference type="AlphaFoldDB" id="A0A928VN23"/>
<accession>A0A928VN23</accession>
<organism evidence="1 2">
    <name type="scientific">Romeriopsis navalis LEGE 11480</name>
    <dbReference type="NCBI Taxonomy" id="2777977"/>
    <lineage>
        <taxon>Bacteria</taxon>
        <taxon>Bacillati</taxon>
        <taxon>Cyanobacteriota</taxon>
        <taxon>Cyanophyceae</taxon>
        <taxon>Leptolyngbyales</taxon>
        <taxon>Leptolyngbyaceae</taxon>
        <taxon>Romeriopsis</taxon>
        <taxon>Romeriopsis navalis</taxon>
    </lineage>
</organism>
<reference evidence="1" key="1">
    <citation type="submission" date="2020-10" db="EMBL/GenBank/DDBJ databases">
        <authorList>
            <person name="Castelo-Branco R."/>
            <person name="Eusebio N."/>
            <person name="Adriana R."/>
            <person name="Vieira A."/>
            <person name="Brugerolle De Fraissinette N."/>
            <person name="Rezende De Castro R."/>
            <person name="Schneider M.P."/>
            <person name="Vasconcelos V."/>
            <person name="Leao P.N."/>
        </authorList>
    </citation>
    <scope>NUCLEOTIDE SEQUENCE</scope>
    <source>
        <strain evidence="1">LEGE 11480</strain>
    </source>
</reference>
<evidence type="ECO:0000313" key="1">
    <source>
        <dbReference type="EMBL" id="MBE9029515.1"/>
    </source>
</evidence>
<name>A0A928VN23_9CYAN</name>
<dbReference type="EMBL" id="JADEXQ010000017">
    <property type="protein sequence ID" value="MBE9029515.1"/>
    <property type="molecule type" value="Genomic_DNA"/>
</dbReference>